<dbReference type="GeneID" id="96737982"/>
<reference evidence="3 5" key="2">
    <citation type="submission" date="2019-08" db="EMBL/GenBank/DDBJ databases">
        <title>Bacillus genomes from the desert of Cuatro Cienegas, Coahuila.</title>
        <authorList>
            <person name="Olmedo-Alvarez G."/>
        </authorList>
    </citation>
    <scope>NUCLEOTIDE SEQUENCE [LARGE SCALE GENOMIC DNA]</scope>
    <source>
        <strain evidence="3 5">CH98b_3T</strain>
    </source>
</reference>
<reference evidence="2 4" key="1">
    <citation type="submission" date="2017-04" db="EMBL/GenBank/DDBJ databases">
        <title>Complete Genome Sequence of the Bacillus horikoshii 20a strain from Cuatro Cienegas, Coahuila, Mexico.</title>
        <authorList>
            <person name="Zarza E."/>
            <person name="Alcaraz L.D."/>
            <person name="Aguilar-Salinas B."/>
            <person name="Islas A."/>
            <person name="Olmedo-Alvarez G."/>
        </authorList>
    </citation>
    <scope>NUCLEOTIDE SEQUENCE [LARGE SCALE GENOMIC DNA]</scope>
    <source>
        <strain evidence="2 4">20a</strain>
    </source>
</reference>
<evidence type="ECO:0000313" key="4">
    <source>
        <dbReference type="Proteomes" id="UP000195573"/>
    </source>
</evidence>
<dbReference type="OrthoDB" id="2872966at2"/>
<dbReference type="KEGG" id="bhk:B4U37_06020"/>
<dbReference type="Proteomes" id="UP000195573">
    <property type="component" value="Chromosome"/>
</dbReference>
<dbReference type="RefSeq" id="WP_088017497.1">
    <property type="nucleotide sequence ID" value="NZ_CP020880.1"/>
</dbReference>
<evidence type="ECO:0000313" key="3">
    <source>
        <dbReference type="EMBL" id="TYS73860.1"/>
    </source>
</evidence>
<keyword evidence="4" id="KW-1185">Reference proteome</keyword>
<sequence length="117" mass="13657">MKKIFILSLFLLFLTACGMPAHIPDRFSYIEVVEQKEDESLSEIEDIEMILKDSDVVIGLDEAAEKYPDYNIENTPVYIVFEYTGYLTNDMILFTYDKEEAVTLLKEKIQDEKEKVE</sequence>
<evidence type="ECO:0000313" key="5">
    <source>
        <dbReference type="Proteomes" id="UP000324517"/>
    </source>
</evidence>
<feature type="chain" id="PRO_5044568398" evidence="1">
    <location>
        <begin position="22"/>
        <end position="117"/>
    </location>
</feature>
<keyword evidence="1" id="KW-0732">Signal</keyword>
<gene>
    <name evidence="2" type="ORF">B4U37_06020</name>
    <name evidence="3" type="ORF">FZC75_05980</name>
</gene>
<dbReference type="PROSITE" id="PS51257">
    <property type="entry name" value="PROKAR_LIPOPROTEIN"/>
    <property type="match status" value="1"/>
</dbReference>
<protein>
    <submittedName>
        <fullName evidence="3">Uncharacterized protein</fullName>
    </submittedName>
</protein>
<name>A0A1Y0CJY7_9BACI</name>
<dbReference type="EMBL" id="VTET01000002">
    <property type="protein sequence ID" value="TYS73860.1"/>
    <property type="molecule type" value="Genomic_DNA"/>
</dbReference>
<dbReference type="AlphaFoldDB" id="A0A1Y0CJY7"/>
<evidence type="ECO:0000256" key="1">
    <source>
        <dbReference type="SAM" id="SignalP"/>
    </source>
</evidence>
<dbReference type="EMBL" id="CP020880">
    <property type="protein sequence ID" value="ART75610.1"/>
    <property type="molecule type" value="Genomic_DNA"/>
</dbReference>
<proteinExistence type="predicted"/>
<feature type="signal peptide" evidence="1">
    <location>
        <begin position="1"/>
        <end position="21"/>
    </location>
</feature>
<evidence type="ECO:0000313" key="2">
    <source>
        <dbReference type="EMBL" id="ART75610.1"/>
    </source>
</evidence>
<organism evidence="3 5">
    <name type="scientific">Sutcliffiella horikoshii</name>
    <dbReference type="NCBI Taxonomy" id="79883"/>
    <lineage>
        <taxon>Bacteria</taxon>
        <taxon>Bacillati</taxon>
        <taxon>Bacillota</taxon>
        <taxon>Bacilli</taxon>
        <taxon>Bacillales</taxon>
        <taxon>Bacillaceae</taxon>
        <taxon>Sutcliffiella</taxon>
    </lineage>
</organism>
<accession>A0A1Y0CJY7</accession>
<dbReference type="Proteomes" id="UP000324517">
    <property type="component" value="Unassembled WGS sequence"/>
</dbReference>